<organism evidence="2 3">
    <name type="scientific">Roseimaritima multifibrata</name>
    <dbReference type="NCBI Taxonomy" id="1930274"/>
    <lineage>
        <taxon>Bacteria</taxon>
        <taxon>Pseudomonadati</taxon>
        <taxon>Planctomycetota</taxon>
        <taxon>Planctomycetia</taxon>
        <taxon>Pirellulales</taxon>
        <taxon>Pirellulaceae</taxon>
        <taxon>Roseimaritima</taxon>
    </lineage>
</organism>
<gene>
    <name evidence="2" type="ORF">FF011L_49000</name>
</gene>
<keyword evidence="3" id="KW-1185">Reference proteome</keyword>
<evidence type="ECO:0000256" key="1">
    <source>
        <dbReference type="SAM" id="MobiDB-lite"/>
    </source>
</evidence>
<dbReference type="KEGG" id="rml:FF011L_49000"/>
<dbReference type="AlphaFoldDB" id="A0A517MMI6"/>
<accession>A0A517MMI6</accession>
<dbReference type="Proteomes" id="UP000320672">
    <property type="component" value="Chromosome"/>
</dbReference>
<name>A0A517MMI6_9BACT</name>
<protein>
    <submittedName>
        <fullName evidence="2">Uncharacterized protein</fullName>
    </submittedName>
</protein>
<reference evidence="2 3" key="1">
    <citation type="submission" date="2019-02" db="EMBL/GenBank/DDBJ databases">
        <title>Deep-cultivation of Planctomycetes and their phenomic and genomic characterization uncovers novel biology.</title>
        <authorList>
            <person name="Wiegand S."/>
            <person name="Jogler M."/>
            <person name="Boedeker C."/>
            <person name="Pinto D."/>
            <person name="Vollmers J."/>
            <person name="Rivas-Marin E."/>
            <person name="Kohn T."/>
            <person name="Peeters S.H."/>
            <person name="Heuer A."/>
            <person name="Rast P."/>
            <person name="Oberbeckmann S."/>
            <person name="Bunk B."/>
            <person name="Jeske O."/>
            <person name="Meyerdierks A."/>
            <person name="Storesund J.E."/>
            <person name="Kallscheuer N."/>
            <person name="Luecker S."/>
            <person name="Lage O.M."/>
            <person name="Pohl T."/>
            <person name="Merkel B.J."/>
            <person name="Hornburger P."/>
            <person name="Mueller R.-W."/>
            <person name="Bruemmer F."/>
            <person name="Labrenz M."/>
            <person name="Spormann A.M."/>
            <person name="Op den Camp H."/>
            <person name="Overmann J."/>
            <person name="Amann R."/>
            <person name="Jetten M.S.M."/>
            <person name="Mascher T."/>
            <person name="Medema M.H."/>
            <person name="Devos D.P."/>
            <person name="Kaster A.-K."/>
            <person name="Ovreas L."/>
            <person name="Rohde M."/>
            <person name="Galperin M.Y."/>
            <person name="Jogler C."/>
        </authorList>
    </citation>
    <scope>NUCLEOTIDE SEQUENCE [LARGE SCALE GENOMIC DNA]</scope>
    <source>
        <strain evidence="2 3">FF011L</strain>
    </source>
</reference>
<dbReference type="SUPFAM" id="SSF51161">
    <property type="entry name" value="Trimeric LpxA-like enzymes"/>
    <property type="match status" value="1"/>
</dbReference>
<evidence type="ECO:0000313" key="3">
    <source>
        <dbReference type="Proteomes" id="UP000320672"/>
    </source>
</evidence>
<sequence length="107" mass="12054">MKRQPKIIWLPLRLIVAFTTKLLTSVTHISLPKEASIGGGLLIPHLGPIQVNPDAKIGFDCAIHHVVTIGDRKPGNWGPCHDRLSRLHPRGNPDRKQRKDRCRRCCD</sequence>
<evidence type="ECO:0000313" key="2">
    <source>
        <dbReference type="EMBL" id="QDS96093.1"/>
    </source>
</evidence>
<feature type="region of interest" description="Disordered" evidence="1">
    <location>
        <begin position="83"/>
        <end position="107"/>
    </location>
</feature>
<dbReference type="InterPro" id="IPR011004">
    <property type="entry name" value="Trimer_LpxA-like_sf"/>
</dbReference>
<dbReference type="EMBL" id="CP036262">
    <property type="protein sequence ID" value="QDS96093.1"/>
    <property type="molecule type" value="Genomic_DNA"/>
</dbReference>
<proteinExistence type="predicted"/>